<dbReference type="Proteomes" id="UP001320831">
    <property type="component" value="Unassembled WGS sequence"/>
</dbReference>
<evidence type="ECO:0000259" key="1">
    <source>
        <dbReference type="Pfam" id="PF01965"/>
    </source>
</evidence>
<dbReference type="PANTHER" id="PTHR43130:SF3">
    <property type="entry name" value="HTH-TYPE TRANSCRIPTIONAL REGULATOR RV1931C"/>
    <property type="match status" value="1"/>
</dbReference>
<organism evidence="2 3">
    <name type="scientific">Chelativorans salis</name>
    <dbReference type="NCBI Taxonomy" id="2978478"/>
    <lineage>
        <taxon>Bacteria</taxon>
        <taxon>Pseudomonadati</taxon>
        <taxon>Pseudomonadota</taxon>
        <taxon>Alphaproteobacteria</taxon>
        <taxon>Hyphomicrobiales</taxon>
        <taxon>Phyllobacteriaceae</taxon>
        <taxon>Chelativorans</taxon>
    </lineage>
</organism>
<gene>
    <name evidence="2" type="ORF">N5A92_03610</name>
</gene>
<evidence type="ECO:0000313" key="3">
    <source>
        <dbReference type="Proteomes" id="UP001320831"/>
    </source>
</evidence>
<keyword evidence="3" id="KW-1185">Reference proteome</keyword>
<accession>A0ABT2LIQ3</accession>
<sequence length="383" mass="41375">MSARYFIWGGLALIALSMTGFGVWIFSLPPAQAAAEAPPVAQSEMDAMLASLGPPKRERPLVAIIGINDATETTDYLMPYGILRRADVADVVMVATEPGPVTLYPALRVEPDATIAEFDTQHPEGADYVIVPAMSRDDDPAALAWLRSQADKGATIVGICAGAKVVGAAGLLDGKQATTHWYYLKEMLARSPTITYVADRRIVVDGSRATTTGITASMPMMLTLIEAIAGREKAEAVARDLGLPQWDARHDSGAFKLTRPFATTVLANRMAFWNHEDVGIRLEPGMDEVSLALVADAWSRTYRSSVFTFAASTSAVVAANGVRVLPDRDTADLPDDRHVSTFPDLRPANALEATLRAIAKRYGERTTRIVAMQLEYPQSGEVR</sequence>
<dbReference type="Gene3D" id="3.40.50.880">
    <property type="match status" value="2"/>
</dbReference>
<dbReference type="RefSeq" id="WP_260900474.1">
    <property type="nucleotide sequence ID" value="NZ_JAOCZP010000001.1"/>
</dbReference>
<name>A0ABT2LIQ3_9HYPH</name>
<dbReference type="InterPro" id="IPR029062">
    <property type="entry name" value="Class_I_gatase-like"/>
</dbReference>
<dbReference type="EMBL" id="JAOCZP010000001">
    <property type="protein sequence ID" value="MCT7374116.1"/>
    <property type="molecule type" value="Genomic_DNA"/>
</dbReference>
<comment type="caution">
    <text evidence="2">The sequence shown here is derived from an EMBL/GenBank/DDBJ whole genome shotgun (WGS) entry which is preliminary data.</text>
</comment>
<evidence type="ECO:0000313" key="2">
    <source>
        <dbReference type="EMBL" id="MCT7374116.1"/>
    </source>
</evidence>
<dbReference type="SUPFAM" id="SSF52317">
    <property type="entry name" value="Class I glutamine amidotransferase-like"/>
    <property type="match status" value="1"/>
</dbReference>
<proteinExistence type="predicted"/>
<dbReference type="PANTHER" id="PTHR43130">
    <property type="entry name" value="ARAC-FAMILY TRANSCRIPTIONAL REGULATOR"/>
    <property type="match status" value="1"/>
</dbReference>
<reference evidence="2 3" key="1">
    <citation type="submission" date="2022-09" db="EMBL/GenBank/DDBJ databases">
        <title>Chelativorans salina sp. nov., a novel slightly halophilic bacterium isolated from a saline lake sediment enrichment.</title>
        <authorList>
            <person name="Gao L."/>
            <person name="Fang B.-Z."/>
            <person name="Li W.-J."/>
        </authorList>
    </citation>
    <scope>NUCLEOTIDE SEQUENCE [LARGE SCALE GENOMIC DNA]</scope>
    <source>
        <strain evidence="2 3">EGI FJ00035</strain>
    </source>
</reference>
<protein>
    <submittedName>
        <fullName evidence="2">DJ-1/PfpI family protein</fullName>
    </submittedName>
</protein>
<dbReference type="InterPro" id="IPR052158">
    <property type="entry name" value="INH-QAR"/>
</dbReference>
<dbReference type="Pfam" id="PF01965">
    <property type="entry name" value="DJ-1_PfpI"/>
    <property type="match status" value="1"/>
</dbReference>
<dbReference type="InterPro" id="IPR002818">
    <property type="entry name" value="DJ-1/PfpI"/>
</dbReference>
<feature type="domain" description="DJ-1/PfpI" evidence="1">
    <location>
        <begin position="65"/>
        <end position="226"/>
    </location>
</feature>